<dbReference type="EMBL" id="DVOS01000046">
    <property type="protein sequence ID" value="HIV23379.1"/>
    <property type="molecule type" value="Genomic_DNA"/>
</dbReference>
<feature type="domain" description="Trigger factor C-terminal" evidence="4">
    <location>
        <begin position="81"/>
        <end position="204"/>
    </location>
</feature>
<dbReference type="AlphaFoldDB" id="A0A9D1T855"/>
<evidence type="ECO:0000256" key="3">
    <source>
        <dbReference type="SAM" id="SignalP"/>
    </source>
</evidence>
<protein>
    <recommendedName>
        <fullName evidence="4">Trigger factor C-terminal domain-containing protein</fullName>
    </recommendedName>
</protein>
<comment type="caution">
    <text evidence="5">The sequence shown here is derived from an EMBL/GenBank/DDBJ whole genome shotgun (WGS) entry which is preliminary data.</text>
</comment>
<dbReference type="Pfam" id="PF05698">
    <property type="entry name" value="Trigger_C"/>
    <property type="match status" value="1"/>
</dbReference>
<keyword evidence="2" id="KW-0413">Isomerase</keyword>
<gene>
    <name evidence="5" type="ORF">IAC80_05505</name>
</gene>
<reference evidence="5" key="1">
    <citation type="submission" date="2020-10" db="EMBL/GenBank/DDBJ databases">
        <authorList>
            <person name="Gilroy R."/>
        </authorList>
    </citation>
    <scope>NUCLEOTIDE SEQUENCE</scope>
    <source>
        <strain evidence="5">ChiBcec6-7307</strain>
    </source>
</reference>
<dbReference type="GO" id="GO:0015031">
    <property type="term" value="P:protein transport"/>
    <property type="evidence" value="ECO:0007669"/>
    <property type="project" value="InterPro"/>
</dbReference>
<dbReference type="InterPro" id="IPR037041">
    <property type="entry name" value="Trigger_fac_C_sf"/>
</dbReference>
<dbReference type="InterPro" id="IPR008880">
    <property type="entry name" value="Trigger_fac_C"/>
</dbReference>
<evidence type="ECO:0000313" key="6">
    <source>
        <dbReference type="Proteomes" id="UP000886889"/>
    </source>
</evidence>
<dbReference type="GO" id="GO:0006457">
    <property type="term" value="P:protein folding"/>
    <property type="evidence" value="ECO:0007669"/>
    <property type="project" value="InterPro"/>
</dbReference>
<evidence type="ECO:0000256" key="1">
    <source>
        <dbReference type="ARBA" id="ARBA00023110"/>
    </source>
</evidence>
<organism evidence="5 6">
    <name type="scientific">Candidatus Merdiplasma excrementigallinarum</name>
    <dbReference type="NCBI Taxonomy" id="2840864"/>
    <lineage>
        <taxon>Bacteria</taxon>
        <taxon>Bacillati</taxon>
        <taxon>Bacillota</taxon>
        <taxon>Clostridia</taxon>
        <taxon>Lachnospirales</taxon>
        <taxon>Lachnospiraceae</taxon>
        <taxon>Lachnospiraceae incertae sedis</taxon>
        <taxon>Candidatus Merdiplasma</taxon>
    </lineage>
</organism>
<proteinExistence type="predicted"/>
<dbReference type="InterPro" id="IPR027304">
    <property type="entry name" value="Trigger_fact/SurA_dom_sf"/>
</dbReference>
<dbReference type="SUPFAM" id="SSF109998">
    <property type="entry name" value="Triger factor/SurA peptide-binding domain-like"/>
    <property type="match status" value="1"/>
</dbReference>
<name>A0A9D1T855_9FIRM</name>
<evidence type="ECO:0000256" key="2">
    <source>
        <dbReference type="ARBA" id="ARBA00023235"/>
    </source>
</evidence>
<feature type="signal peptide" evidence="3">
    <location>
        <begin position="1"/>
        <end position="28"/>
    </location>
</feature>
<evidence type="ECO:0000313" key="5">
    <source>
        <dbReference type="EMBL" id="HIV23379.1"/>
    </source>
</evidence>
<keyword evidence="1" id="KW-0697">Rotamase</keyword>
<feature type="chain" id="PRO_5038822062" description="Trigger factor C-terminal domain-containing protein" evidence="3">
    <location>
        <begin position="29"/>
        <end position="214"/>
    </location>
</feature>
<dbReference type="GO" id="GO:0003755">
    <property type="term" value="F:peptidyl-prolyl cis-trans isomerase activity"/>
    <property type="evidence" value="ECO:0007669"/>
    <property type="project" value="UniProtKB-KW"/>
</dbReference>
<keyword evidence="3" id="KW-0732">Signal</keyword>
<dbReference type="Proteomes" id="UP000886889">
    <property type="component" value="Unassembled WGS sequence"/>
</dbReference>
<evidence type="ECO:0000259" key="4">
    <source>
        <dbReference type="Pfam" id="PF05698"/>
    </source>
</evidence>
<reference evidence="5" key="2">
    <citation type="journal article" date="2021" name="PeerJ">
        <title>Extensive microbial diversity within the chicken gut microbiome revealed by metagenomics and culture.</title>
        <authorList>
            <person name="Gilroy R."/>
            <person name="Ravi A."/>
            <person name="Getino M."/>
            <person name="Pursley I."/>
            <person name="Horton D.L."/>
            <person name="Alikhan N.F."/>
            <person name="Baker D."/>
            <person name="Gharbi K."/>
            <person name="Hall N."/>
            <person name="Watson M."/>
            <person name="Adriaenssens E.M."/>
            <person name="Foster-Nyarko E."/>
            <person name="Jarju S."/>
            <person name="Secka A."/>
            <person name="Antonio M."/>
            <person name="Oren A."/>
            <person name="Chaudhuri R.R."/>
            <person name="La Ragione R."/>
            <person name="Hildebrand F."/>
            <person name="Pallen M.J."/>
        </authorList>
    </citation>
    <scope>NUCLEOTIDE SEQUENCE</scope>
    <source>
        <strain evidence="5">ChiBcec6-7307</strain>
    </source>
</reference>
<sequence>MFGKFRVMPAGCMAAALAVLLLAGMAAAEEKEEISYLSQFTASDYVELAEYDRIPVEANEGDTEGVQNDIGEYLENSSSFKKDLPQPFVDRNTAALKEQLQAYADQFGISLEEFMQYYDSSLTEDTYEAYIEELGLTYSKKLVALQAVADAEELAVTDEELEELLAEMAESAGFSDAGEYEEALMLDTEEIREMLMSQRVLEFLEDRAVYQEAE</sequence>
<accession>A0A9D1T855</accession>
<dbReference type="Gene3D" id="1.10.3120.10">
    <property type="entry name" value="Trigger factor, C-terminal domain"/>
    <property type="match status" value="1"/>
</dbReference>